<dbReference type="InParanoid" id="A0A448YK80"/>
<keyword evidence="3" id="KW-1185">Reference proteome</keyword>
<accession>A0A448YK80</accession>
<sequence>MFEETTTMSTYSKELPKIEPASSPIEVPIAVKISKRPTNIQLPSKLGKHRKATIGAAPGLRRSNAIRRKFGWMTGHIKEFLKSLREKTKKGWRIVKNKGKVLFRRKSRAQNIRRKVQNTQESPSLKSLDAFPMTDRYIPSGVDSRLRAPHELLDSLRGLAINAPEENVEISRNDTIVIKSPDGAFRGTQTDSPELDEILPIWTHLLKTAVRRRIEMNIELHEAELRRRNTGSTVAKEAFLSNYVSSSVMQSDSESTISSSSSSGDSLFADESEEHTEIAPVNDSASDVSSDENFDAFTFEDACYRLVSYSKQDFTSKYHSSPPTRENSKSSFQFKRSNTLADFTKMKKSDNDLKENLSPCLEGSDEDEWSSATESMCAFTFERGTCQPTTQGRIPAWKKTSFQETLDLRRRPSLA</sequence>
<evidence type="ECO:0000313" key="3">
    <source>
        <dbReference type="Proteomes" id="UP000290900"/>
    </source>
</evidence>
<name>A0A448YK80_BRENA</name>
<feature type="region of interest" description="Disordered" evidence="1">
    <location>
        <begin position="251"/>
        <end position="289"/>
    </location>
</feature>
<reference evidence="2 3" key="1">
    <citation type="submission" date="2018-12" db="EMBL/GenBank/DDBJ databases">
        <authorList>
            <person name="Tiukova I."/>
            <person name="Dainat J."/>
        </authorList>
    </citation>
    <scope>NUCLEOTIDE SEQUENCE [LARGE SCALE GENOMIC DNA]</scope>
</reference>
<dbReference type="Proteomes" id="UP000290900">
    <property type="component" value="Unassembled WGS sequence"/>
</dbReference>
<feature type="compositionally biased region" description="Low complexity" evidence="1">
    <location>
        <begin position="251"/>
        <end position="267"/>
    </location>
</feature>
<gene>
    <name evidence="2" type="ORF">BRENAR_LOCUS2013</name>
</gene>
<organism evidence="2 3">
    <name type="scientific">Brettanomyces naardenensis</name>
    <name type="common">Yeast</name>
    <dbReference type="NCBI Taxonomy" id="13370"/>
    <lineage>
        <taxon>Eukaryota</taxon>
        <taxon>Fungi</taxon>
        <taxon>Dikarya</taxon>
        <taxon>Ascomycota</taxon>
        <taxon>Saccharomycotina</taxon>
        <taxon>Pichiomycetes</taxon>
        <taxon>Pichiales</taxon>
        <taxon>Pichiaceae</taxon>
        <taxon>Brettanomyces</taxon>
    </lineage>
</organism>
<protein>
    <submittedName>
        <fullName evidence="2">DEKNAAC102239</fullName>
    </submittedName>
</protein>
<dbReference type="OrthoDB" id="3998225at2759"/>
<evidence type="ECO:0000256" key="1">
    <source>
        <dbReference type="SAM" id="MobiDB-lite"/>
    </source>
</evidence>
<dbReference type="AlphaFoldDB" id="A0A448YK80"/>
<evidence type="ECO:0000313" key="2">
    <source>
        <dbReference type="EMBL" id="VEU21278.1"/>
    </source>
</evidence>
<dbReference type="EMBL" id="CAACVR010000012">
    <property type="protein sequence ID" value="VEU21278.1"/>
    <property type="molecule type" value="Genomic_DNA"/>
</dbReference>
<proteinExistence type="predicted"/>